<accession>A0A2I0R6V9</accession>
<comment type="caution">
    <text evidence="1">The sequence shown here is derived from an EMBL/GenBank/DDBJ whole genome shotgun (WGS) entry which is preliminary data.</text>
</comment>
<protein>
    <recommendedName>
        <fullName evidence="3">Outer membrane protein beta-barrel domain-containing protein</fullName>
    </recommendedName>
</protein>
<dbReference type="EMBL" id="PJNI01000001">
    <property type="protein sequence ID" value="PKR82304.1"/>
    <property type="molecule type" value="Genomic_DNA"/>
</dbReference>
<evidence type="ECO:0000313" key="2">
    <source>
        <dbReference type="Proteomes" id="UP000236654"/>
    </source>
</evidence>
<keyword evidence="2" id="KW-1185">Reference proteome</keyword>
<name>A0A2I0R6V9_9FLAO</name>
<sequence length="290" mass="32919">MRTTIFILIFLPIHFLFAQNSIPLESKHQNNFGLSFDLGGGMEKANDINTTMNFESIGGYANPIGKPNLGLNIFWDHQWSFYKKHGLTFGLGVSFTTFSYDVAFKNIEFDENKTREHILGNGFRSSFFSLDLPLYYTYTFKTKHGNINPIIGINIRELSYMFNSGRNSGGVSGSSSELSGNDTIYYNNYNFKFGTQSMEPILMPSIGVKYSKIMSNDDIITFHLTGKLHLNTSNSPEVYLNDFDNTENGIKYNYYIVENENGASMNNSSNSIYYRINMSSINLGISYSFK</sequence>
<evidence type="ECO:0000313" key="1">
    <source>
        <dbReference type="EMBL" id="PKR82304.1"/>
    </source>
</evidence>
<dbReference type="Proteomes" id="UP000236654">
    <property type="component" value="Unassembled WGS sequence"/>
</dbReference>
<evidence type="ECO:0008006" key="3">
    <source>
        <dbReference type="Google" id="ProtNLM"/>
    </source>
</evidence>
<reference evidence="1 2" key="1">
    <citation type="submission" date="2017-12" db="EMBL/GenBank/DDBJ databases">
        <title>The draft genome sequence of Brumimicrobium saltpan LHR20.</title>
        <authorList>
            <person name="Do Z.-J."/>
            <person name="Luo H.-R."/>
        </authorList>
    </citation>
    <scope>NUCLEOTIDE SEQUENCE [LARGE SCALE GENOMIC DNA]</scope>
    <source>
        <strain evidence="1 2">LHR20</strain>
    </source>
</reference>
<gene>
    <name evidence="1" type="ORF">CW751_02940</name>
</gene>
<proteinExistence type="predicted"/>
<dbReference type="AlphaFoldDB" id="A0A2I0R6V9"/>
<organism evidence="1 2">
    <name type="scientific">Brumimicrobium salinarum</name>
    <dbReference type="NCBI Taxonomy" id="2058658"/>
    <lineage>
        <taxon>Bacteria</taxon>
        <taxon>Pseudomonadati</taxon>
        <taxon>Bacteroidota</taxon>
        <taxon>Flavobacteriia</taxon>
        <taxon>Flavobacteriales</taxon>
        <taxon>Crocinitomicaceae</taxon>
        <taxon>Brumimicrobium</taxon>
    </lineage>
</organism>